<evidence type="ECO:0000256" key="6">
    <source>
        <dbReference type="PIRSR" id="PIRSR602129-50"/>
    </source>
</evidence>
<dbReference type="PANTHER" id="PTHR11999">
    <property type="entry name" value="GROUP II PYRIDOXAL-5-PHOSPHATE DECARBOXYLASE"/>
    <property type="match status" value="1"/>
</dbReference>
<dbReference type="Pfam" id="PF00282">
    <property type="entry name" value="Pyridoxal_deC"/>
    <property type="match status" value="1"/>
</dbReference>
<dbReference type="InterPro" id="IPR015424">
    <property type="entry name" value="PyrdxlP-dep_Trfase"/>
</dbReference>
<name>A0A9W6I3L6_9ACTN</name>
<comment type="caution">
    <text evidence="9">The sequence shown here is derived from an EMBL/GenBank/DDBJ whole genome shotgun (WGS) entry which is preliminary data.</text>
</comment>
<dbReference type="InterPro" id="IPR002129">
    <property type="entry name" value="PyrdxlP-dep_de-COase"/>
</dbReference>
<dbReference type="PANTHER" id="PTHR11999:SF70">
    <property type="entry name" value="MIP05841P"/>
    <property type="match status" value="1"/>
</dbReference>
<keyword evidence="9" id="KW-0032">Aminotransferase</keyword>
<dbReference type="InterPro" id="IPR010977">
    <property type="entry name" value="Aromatic_deC"/>
</dbReference>
<dbReference type="RefSeq" id="WP_271219830.1">
    <property type="nucleotide sequence ID" value="NZ_BAAAVD010000049.1"/>
</dbReference>
<dbReference type="GO" id="GO:0030170">
    <property type="term" value="F:pyridoxal phosphate binding"/>
    <property type="evidence" value="ECO:0007669"/>
    <property type="project" value="InterPro"/>
</dbReference>
<keyword evidence="5 7" id="KW-0456">Lyase</keyword>
<feature type="region of interest" description="Disordered" evidence="8">
    <location>
        <begin position="1"/>
        <end position="22"/>
    </location>
</feature>
<dbReference type="PRINTS" id="PR00800">
    <property type="entry name" value="YHDCRBOXLASE"/>
</dbReference>
<dbReference type="Proteomes" id="UP001143474">
    <property type="component" value="Unassembled WGS sequence"/>
</dbReference>
<feature type="modified residue" description="N6-(pyridoxal phosphate)lysine" evidence="6">
    <location>
        <position position="312"/>
    </location>
</feature>
<dbReference type="Gene3D" id="3.40.640.10">
    <property type="entry name" value="Type I PLP-dependent aspartate aminotransferase-like (Major domain)"/>
    <property type="match status" value="1"/>
</dbReference>
<evidence type="ECO:0000256" key="2">
    <source>
        <dbReference type="ARBA" id="ARBA00009533"/>
    </source>
</evidence>
<protein>
    <submittedName>
        <fullName evidence="9">Aspartate aminotransferase family protein</fullName>
    </submittedName>
</protein>
<dbReference type="AlphaFoldDB" id="A0A9W6I3L6"/>
<dbReference type="GO" id="GO:0019752">
    <property type="term" value="P:carboxylic acid metabolic process"/>
    <property type="evidence" value="ECO:0007669"/>
    <property type="project" value="InterPro"/>
</dbReference>
<evidence type="ECO:0000256" key="1">
    <source>
        <dbReference type="ARBA" id="ARBA00001933"/>
    </source>
</evidence>
<comment type="similarity">
    <text evidence="2 7">Belongs to the group II decarboxylase family.</text>
</comment>
<evidence type="ECO:0000256" key="8">
    <source>
        <dbReference type="SAM" id="MobiDB-lite"/>
    </source>
</evidence>
<dbReference type="InterPro" id="IPR015422">
    <property type="entry name" value="PyrdxlP-dep_Trfase_small"/>
</dbReference>
<evidence type="ECO:0000313" key="10">
    <source>
        <dbReference type="Proteomes" id="UP001143474"/>
    </source>
</evidence>
<dbReference type="EMBL" id="BSEV01000011">
    <property type="protein sequence ID" value="GLK11447.1"/>
    <property type="molecule type" value="Genomic_DNA"/>
</dbReference>
<keyword evidence="4 6" id="KW-0663">Pyridoxal phosphate</keyword>
<dbReference type="GO" id="GO:0006520">
    <property type="term" value="P:amino acid metabolic process"/>
    <property type="evidence" value="ECO:0007669"/>
    <property type="project" value="InterPro"/>
</dbReference>
<keyword evidence="10" id="KW-1185">Reference proteome</keyword>
<evidence type="ECO:0000256" key="5">
    <source>
        <dbReference type="ARBA" id="ARBA00023239"/>
    </source>
</evidence>
<dbReference type="SUPFAM" id="SSF53383">
    <property type="entry name" value="PLP-dependent transferases"/>
    <property type="match status" value="1"/>
</dbReference>
<keyword evidence="9" id="KW-0808">Transferase</keyword>
<dbReference type="GO" id="GO:0004058">
    <property type="term" value="F:aromatic-L-amino-acid decarboxylase activity"/>
    <property type="evidence" value="ECO:0007669"/>
    <property type="project" value="UniProtKB-ARBA"/>
</dbReference>
<feature type="compositionally biased region" description="Low complexity" evidence="8">
    <location>
        <begin position="9"/>
        <end position="21"/>
    </location>
</feature>
<reference evidence="9" key="2">
    <citation type="submission" date="2023-01" db="EMBL/GenBank/DDBJ databases">
        <authorList>
            <person name="Sun Q."/>
            <person name="Evtushenko L."/>
        </authorList>
    </citation>
    <scope>NUCLEOTIDE SEQUENCE</scope>
    <source>
        <strain evidence="9">VKM Ac-2007</strain>
    </source>
</reference>
<proteinExistence type="inferred from homology"/>
<organism evidence="9 10">
    <name type="scientific">Streptosporangium carneum</name>
    <dbReference type="NCBI Taxonomy" id="47481"/>
    <lineage>
        <taxon>Bacteria</taxon>
        <taxon>Bacillati</taxon>
        <taxon>Actinomycetota</taxon>
        <taxon>Actinomycetes</taxon>
        <taxon>Streptosporangiales</taxon>
        <taxon>Streptosporangiaceae</taxon>
        <taxon>Streptosporangium</taxon>
    </lineage>
</organism>
<dbReference type="InterPro" id="IPR015421">
    <property type="entry name" value="PyrdxlP-dep_Trfase_major"/>
</dbReference>
<comment type="cofactor">
    <cofactor evidence="1 6 7">
        <name>pyridoxal 5'-phosphate</name>
        <dbReference type="ChEBI" id="CHEBI:597326"/>
    </cofactor>
</comment>
<gene>
    <name evidence="9" type="ORF">GCM10017600_48540</name>
</gene>
<dbReference type="Gene3D" id="3.90.1150.10">
    <property type="entry name" value="Aspartate Aminotransferase, domain 1"/>
    <property type="match status" value="1"/>
</dbReference>
<evidence type="ECO:0000256" key="3">
    <source>
        <dbReference type="ARBA" id="ARBA00022793"/>
    </source>
</evidence>
<dbReference type="GO" id="GO:0008483">
    <property type="term" value="F:transaminase activity"/>
    <property type="evidence" value="ECO:0007669"/>
    <property type="project" value="UniProtKB-KW"/>
</dbReference>
<sequence length="493" mass="53211">MSYDDRMSPDSPTDSSNSPVDGLEFDDVLQRAYRHVLSWRRSVADRPVFPAVTSDELRDLLTDGGPPEAGSDAISTLDVLARAGELGSTASAGPRYFGYVIGSSLPVAVGADWLVTAWDQNATLYSCGPAVSVIEEVCADWLVKMLGLPPHTSAGFTTGTQMAAFTCLAAARHHLLAQQGWDAETDGLWGAPRIPVTVGEQRHASIDRALRYLGMGTRVHEVGCDANGAIDLSALRAELDRTDRPPIVCVQAGNINTGAVDPLREVCELVHDRGGWVHVDGAIGLWALVSDKHRRLLDGAHLADSWTTDAHKWLNVPFDCGIAFVAHPDAHRAAVGVTAAYLEASDHRDQINTIPDWSRRARSVPVYAVLRTLGRAGVAGLIDRNIEHAHHIATRLSAEPGIEIVNKVVLNQVLVRFTAPGRDDDELTREIIGRVQDDGTCWLSGSVFDNRAVMRISICSAYTTTEDIQRSAEAIIGCSRDATAGRARTPRTG</sequence>
<evidence type="ECO:0000256" key="7">
    <source>
        <dbReference type="RuleBase" id="RU000382"/>
    </source>
</evidence>
<keyword evidence="3" id="KW-0210">Decarboxylase</keyword>
<evidence type="ECO:0000256" key="4">
    <source>
        <dbReference type="ARBA" id="ARBA00022898"/>
    </source>
</evidence>
<evidence type="ECO:0000313" key="9">
    <source>
        <dbReference type="EMBL" id="GLK11447.1"/>
    </source>
</evidence>
<accession>A0A9W6I3L6</accession>
<reference evidence="9" key="1">
    <citation type="journal article" date="2014" name="Int. J. Syst. Evol. Microbiol.">
        <title>Complete genome sequence of Corynebacterium casei LMG S-19264T (=DSM 44701T), isolated from a smear-ripened cheese.</title>
        <authorList>
            <consortium name="US DOE Joint Genome Institute (JGI-PGF)"/>
            <person name="Walter F."/>
            <person name="Albersmeier A."/>
            <person name="Kalinowski J."/>
            <person name="Ruckert C."/>
        </authorList>
    </citation>
    <scope>NUCLEOTIDE SEQUENCE</scope>
    <source>
        <strain evidence="9">VKM Ac-2007</strain>
    </source>
</reference>